<evidence type="ECO:0000313" key="1">
    <source>
        <dbReference type="EMBL" id="MBQ0855514.1"/>
    </source>
</evidence>
<proteinExistence type="predicted"/>
<gene>
    <name evidence="1" type="ORF">J8N05_45950</name>
</gene>
<reference evidence="1 2" key="1">
    <citation type="submission" date="2021-04" db="EMBL/GenBank/DDBJ databases">
        <authorList>
            <person name="Tang X."/>
            <person name="Zhou X."/>
            <person name="Chen X."/>
            <person name="Cernava T."/>
            <person name="Zhang C."/>
        </authorList>
    </citation>
    <scope>NUCLEOTIDE SEQUENCE [LARGE SCALE GENOMIC DNA]</scope>
    <source>
        <strain evidence="1 2">BH-SS-21</strain>
    </source>
</reference>
<sequence length="49" mass="5385">MPDLSRLYPVAACDRRGFCRNFGDIERGPVVVDPAIAARQPARDVPGCR</sequence>
<keyword evidence="2" id="KW-1185">Reference proteome</keyword>
<evidence type="ECO:0000313" key="2">
    <source>
        <dbReference type="Proteomes" id="UP000677413"/>
    </source>
</evidence>
<name>A0A940Y1B9_9ACTN</name>
<organism evidence="1 2">
    <name type="scientific">Streptomyces liliiviolaceus</name>
    <dbReference type="NCBI Taxonomy" id="2823109"/>
    <lineage>
        <taxon>Bacteria</taxon>
        <taxon>Bacillati</taxon>
        <taxon>Actinomycetota</taxon>
        <taxon>Actinomycetes</taxon>
        <taxon>Kitasatosporales</taxon>
        <taxon>Streptomycetaceae</taxon>
        <taxon>Streptomyces</taxon>
    </lineage>
</organism>
<accession>A0A940Y1B9</accession>
<dbReference type="Proteomes" id="UP000677413">
    <property type="component" value="Unassembled WGS sequence"/>
</dbReference>
<dbReference type="AlphaFoldDB" id="A0A940Y1B9"/>
<dbReference type="EMBL" id="JAGPYQ010000002">
    <property type="protein sequence ID" value="MBQ0855514.1"/>
    <property type="molecule type" value="Genomic_DNA"/>
</dbReference>
<dbReference type="RefSeq" id="WP_210893918.1">
    <property type="nucleotide sequence ID" value="NZ_JAGPYQ010000002.1"/>
</dbReference>
<protein>
    <submittedName>
        <fullName evidence="1">Uncharacterized protein</fullName>
    </submittedName>
</protein>
<comment type="caution">
    <text evidence="1">The sequence shown here is derived from an EMBL/GenBank/DDBJ whole genome shotgun (WGS) entry which is preliminary data.</text>
</comment>